<dbReference type="PRINTS" id="PR00096">
    <property type="entry name" value="GATASE"/>
</dbReference>
<dbReference type="Gene3D" id="3.40.50.880">
    <property type="match status" value="1"/>
</dbReference>
<dbReference type="InterPro" id="IPR006221">
    <property type="entry name" value="TrpG/PapA_dom"/>
</dbReference>
<dbReference type="PRINTS" id="PR00097">
    <property type="entry name" value="ANTSNTHASEII"/>
</dbReference>
<keyword evidence="5" id="KW-0315">Glutamine amidotransferase</keyword>
<keyword evidence="4" id="KW-0822">Tryptophan biosynthesis</keyword>
<evidence type="ECO:0000256" key="1">
    <source>
        <dbReference type="ARBA" id="ARBA00004873"/>
    </source>
</evidence>
<evidence type="ECO:0000256" key="5">
    <source>
        <dbReference type="ARBA" id="ARBA00022962"/>
    </source>
</evidence>
<dbReference type="EMBL" id="CP031305">
    <property type="protein sequence ID" value="QCC53187.1"/>
    <property type="molecule type" value="Genomic_DNA"/>
</dbReference>
<proteinExistence type="predicted"/>
<protein>
    <recommendedName>
        <fullName evidence="2">anthranilate synthase</fullName>
        <ecNumber evidence="2">4.1.3.27</ecNumber>
    </recommendedName>
</protein>
<dbReference type="FunFam" id="3.40.50.880:FF:000003">
    <property type="entry name" value="Anthranilate synthase component II"/>
    <property type="match status" value="1"/>
</dbReference>
<evidence type="ECO:0000256" key="6">
    <source>
        <dbReference type="ARBA" id="ARBA00023141"/>
    </source>
</evidence>
<organism evidence="11 13">
    <name type="scientific">Natronorubrum bangense</name>
    <dbReference type="NCBI Taxonomy" id="61858"/>
    <lineage>
        <taxon>Archaea</taxon>
        <taxon>Methanobacteriati</taxon>
        <taxon>Methanobacteriota</taxon>
        <taxon>Stenosarchaea group</taxon>
        <taxon>Halobacteria</taxon>
        <taxon>Halobacteriales</taxon>
        <taxon>Natrialbaceae</taxon>
        <taxon>Natronorubrum</taxon>
    </lineage>
</organism>
<evidence type="ECO:0000256" key="8">
    <source>
        <dbReference type="ARBA" id="ARBA00047683"/>
    </source>
</evidence>
<comment type="catalytic activity">
    <reaction evidence="8">
        <text>chorismate + L-glutamine = anthranilate + pyruvate + L-glutamate + H(+)</text>
        <dbReference type="Rhea" id="RHEA:21732"/>
        <dbReference type="ChEBI" id="CHEBI:15361"/>
        <dbReference type="ChEBI" id="CHEBI:15378"/>
        <dbReference type="ChEBI" id="CHEBI:16567"/>
        <dbReference type="ChEBI" id="CHEBI:29748"/>
        <dbReference type="ChEBI" id="CHEBI:29985"/>
        <dbReference type="ChEBI" id="CHEBI:58359"/>
        <dbReference type="EC" id="4.1.3.27"/>
    </reaction>
</comment>
<feature type="region of interest" description="Disordered" evidence="9">
    <location>
        <begin position="1"/>
        <end position="39"/>
    </location>
</feature>
<geneLocation type="plasmid" evidence="12">
    <name>unnamed1</name>
</geneLocation>
<reference evidence="11 13" key="1">
    <citation type="journal article" date="2019" name="Nat. Commun.">
        <title>A new type of DNA phosphorothioation-based antiviral system in archaea.</title>
        <authorList>
            <person name="Xiong L."/>
            <person name="Liu S."/>
            <person name="Chen S."/>
            <person name="Xiao Y."/>
            <person name="Zhu B."/>
            <person name="Gao Y."/>
            <person name="Zhang Y."/>
            <person name="Chen B."/>
            <person name="Luo J."/>
            <person name="Deng Z."/>
            <person name="Chen X."/>
            <person name="Wang L."/>
            <person name="Chen S."/>
        </authorList>
    </citation>
    <scope>NUCLEOTIDE SEQUENCE [LARGE SCALE GENOMIC DNA]</scope>
    <source>
        <strain evidence="11 13">JCM 10635</strain>
        <plasmid evidence="12 13">unnamed1</plasmid>
    </source>
</reference>
<dbReference type="PANTHER" id="PTHR43418">
    <property type="entry name" value="MULTIFUNCTIONAL TRYPTOPHAN BIOSYNTHESIS PROTEIN-RELATED"/>
    <property type="match status" value="1"/>
</dbReference>
<evidence type="ECO:0000256" key="2">
    <source>
        <dbReference type="ARBA" id="ARBA00012266"/>
    </source>
</evidence>
<evidence type="ECO:0000313" key="12">
    <source>
        <dbReference type="EMBL" id="QCC56120.1"/>
    </source>
</evidence>
<dbReference type="AlphaFoldDB" id="A0A4D6HKA4"/>
<dbReference type="KEGG" id="nbg:DV706_16235"/>
<keyword evidence="7" id="KW-0456">Lyase</keyword>
<evidence type="ECO:0000256" key="9">
    <source>
        <dbReference type="SAM" id="MobiDB-lite"/>
    </source>
</evidence>
<evidence type="ECO:0000313" key="11">
    <source>
        <dbReference type="EMBL" id="QCC53187.1"/>
    </source>
</evidence>
<keyword evidence="12" id="KW-0614">Plasmid</keyword>
<gene>
    <name evidence="11" type="ORF">DV706_01035</name>
    <name evidence="12" type="ORF">DV706_16235</name>
</gene>
<dbReference type="EMBL" id="CP031306">
    <property type="protein sequence ID" value="QCC56120.1"/>
    <property type="molecule type" value="Genomic_DNA"/>
</dbReference>
<evidence type="ECO:0000256" key="3">
    <source>
        <dbReference type="ARBA" id="ARBA00022605"/>
    </source>
</evidence>
<dbReference type="GO" id="GO:0004049">
    <property type="term" value="F:anthranilate synthase activity"/>
    <property type="evidence" value="ECO:0007669"/>
    <property type="project" value="UniProtKB-EC"/>
</dbReference>
<dbReference type="KEGG" id="nbg:DV706_01035"/>
<dbReference type="InterPro" id="IPR050472">
    <property type="entry name" value="Anth_synth/Amidotransfase"/>
</dbReference>
<dbReference type="NCBIfam" id="TIGR00566">
    <property type="entry name" value="trpG_papA"/>
    <property type="match status" value="1"/>
</dbReference>
<comment type="pathway">
    <text evidence="1">Amino-acid biosynthesis; L-tryptophan biosynthesis; L-tryptophan from chorismate: step 1/5.</text>
</comment>
<feature type="compositionally biased region" description="Basic and acidic residues" evidence="9">
    <location>
        <begin position="1"/>
        <end position="26"/>
    </location>
</feature>
<dbReference type="PANTHER" id="PTHR43418:SF4">
    <property type="entry name" value="MULTIFUNCTIONAL TRYPTOPHAN BIOSYNTHESIS PROTEIN"/>
    <property type="match status" value="1"/>
</dbReference>
<dbReference type="Proteomes" id="UP000296822">
    <property type="component" value="Chromosome"/>
</dbReference>
<evidence type="ECO:0000259" key="10">
    <source>
        <dbReference type="Pfam" id="PF00117"/>
    </source>
</evidence>
<dbReference type="Pfam" id="PF00117">
    <property type="entry name" value="GATase"/>
    <property type="match status" value="1"/>
</dbReference>
<dbReference type="SUPFAM" id="SSF52317">
    <property type="entry name" value="Class I glutamine amidotransferase-like"/>
    <property type="match status" value="1"/>
</dbReference>
<keyword evidence="3" id="KW-0028">Amino-acid biosynthesis</keyword>
<dbReference type="InterPro" id="IPR017926">
    <property type="entry name" value="GATASE"/>
</dbReference>
<keyword evidence="6" id="KW-0057">Aromatic amino acid biosynthesis</keyword>
<dbReference type="PROSITE" id="PS51273">
    <property type="entry name" value="GATASE_TYPE_1"/>
    <property type="match status" value="1"/>
</dbReference>
<sequence>MINVSDKDSTRERVDTSERPNDRPEGGRQGFHQRFARERASASDRSKRLLVIDNYDSFAYNLVQYVGELADEVIVRRNDDIDLADVDDIDPTGIIVSPGPGTPQEAGISIPLFAETEYPILGVCLGHQALCAANGAPVVHAPHVVHGKPSTVSHDGEGLFDDLPSTFQVGRYHSLAVEREALPDSLAETARTTDERGVLMAVRHRERPHIGVQFHPESILTRRHEDVDDGDGISLAVGKQMIANFCRLAAEADDQSETAHE</sequence>
<dbReference type="Proteomes" id="UP000296822">
    <property type="component" value="Plasmid unnamed1"/>
</dbReference>
<feature type="domain" description="Glutamine amidotransferase" evidence="10">
    <location>
        <begin position="50"/>
        <end position="224"/>
    </location>
</feature>
<name>A0A4D6HKA4_9EURY</name>
<dbReference type="GO" id="GO:0000162">
    <property type="term" value="P:L-tryptophan biosynthetic process"/>
    <property type="evidence" value="ECO:0007669"/>
    <property type="project" value="UniProtKB-KW"/>
</dbReference>
<dbReference type="GO" id="GO:0005829">
    <property type="term" value="C:cytosol"/>
    <property type="evidence" value="ECO:0007669"/>
    <property type="project" value="TreeGrafter"/>
</dbReference>
<accession>A0A4D6HKA4</accession>
<dbReference type="CDD" id="cd01743">
    <property type="entry name" value="GATase1_Anthranilate_Synthase"/>
    <property type="match status" value="1"/>
</dbReference>
<evidence type="ECO:0000256" key="7">
    <source>
        <dbReference type="ARBA" id="ARBA00023239"/>
    </source>
</evidence>
<dbReference type="EC" id="4.1.3.27" evidence="2"/>
<dbReference type="InterPro" id="IPR029062">
    <property type="entry name" value="Class_I_gatase-like"/>
</dbReference>
<evidence type="ECO:0000256" key="4">
    <source>
        <dbReference type="ARBA" id="ARBA00022822"/>
    </source>
</evidence>
<evidence type="ECO:0000313" key="13">
    <source>
        <dbReference type="Proteomes" id="UP000296822"/>
    </source>
</evidence>